<proteinExistence type="predicted"/>
<accession>A0A4Q0VGC1</accession>
<dbReference type="Proteomes" id="UP000290921">
    <property type="component" value="Unassembled WGS sequence"/>
</dbReference>
<reference evidence="1 2" key="1">
    <citation type="submission" date="2018-06" db="EMBL/GenBank/DDBJ databases">
        <title>Genome conservation of Clostridium tetani.</title>
        <authorList>
            <person name="Bruggemann H."/>
            <person name="Popoff M.R."/>
        </authorList>
    </citation>
    <scope>NUCLEOTIDE SEQUENCE [LARGE SCALE GENOMIC DNA]</scope>
    <source>
        <strain evidence="1 2">2017.061</strain>
    </source>
</reference>
<dbReference type="AlphaFoldDB" id="A0A4Q0VGC1"/>
<dbReference type="EMBL" id="QMAP01000002">
    <property type="protein sequence ID" value="RXI50000.1"/>
    <property type="molecule type" value="Genomic_DNA"/>
</dbReference>
<dbReference type="Gene3D" id="1.10.10.60">
    <property type="entry name" value="Homeodomain-like"/>
    <property type="match status" value="1"/>
</dbReference>
<gene>
    <name evidence="1" type="ORF">DP130_03210</name>
</gene>
<dbReference type="RefSeq" id="WP_115605530.1">
    <property type="nucleotide sequence ID" value="NZ_AP026806.1"/>
</dbReference>
<evidence type="ECO:0000313" key="2">
    <source>
        <dbReference type="Proteomes" id="UP000290921"/>
    </source>
</evidence>
<name>A0A4Q0VGC1_CLOTA</name>
<comment type="caution">
    <text evidence="1">The sequence shown here is derived from an EMBL/GenBank/DDBJ whole genome shotgun (WGS) entry which is preliminary data.</text>
</comment>
<organism evidence="1 2">
    <name type="scientific">Clostridium tetani</name>
    <dbReference type="NCBI Taxonomy" id="1513"/>
    <lineage>
        <taxon>Bacteria</taxon>
        <taxon>Bacillati</taxon>
        <taxon>Bacillota</taxon>
        <taxon>Clostridia</taxon>
        <taxon>Eubacteriales</taxon>
        <taxon>Clostridiaceae</taxon>
        <taxon>Clostridium</taxon>
    </lineage>
</organism>
<evidence type="ECO:0000313" key="1">
    <source>
        <dbReference type="EMBL" id="RXI50000.1"/>
    </source>
</evidence>
<sequence>MTDEQKERIKHMRQQGIGYKKIANEIGLSRDSVRGYCRRNGLDGLGEEIAMQHKILMQEEFIYVLCLQCGKEIKQNATGRKRKYCSMECKRVWDKAHRKAFDLECAYCGKKFKSLGIKHLKYCSRDCYIKDRFWRKEDAQEIANKILEFKKVNKLPKWLKELLLGNEEI</sequence>
<protein>
    <submittedName>
        <fullName evidence="1">RNA polymerase subunit sigma-24</fullName>
    </submittedName>
</protein>